<dbReference type="SUPFAM" id="SSF56601">
    <property type="entry name" value="beta-lactamase/transpeptidase-like"/>
    <property type="match status" value="1"/>
</dbReference>
<name>A0A1G7N4H1_9BACT</name>
<proteinExistence type="predicted"/>
<dbReference type="RefSeq" id="WP_083345855.1">
    <property type="nucleotide sequence ID" value="NZ_LT629690.1"/>
</dbReference>
<dbReference type="PANTHER" id="PTHR46825:SF9">
    <property type="entry name" value="BETA-LACTAMASE-RELATED DOMAIN-CONTAINING PROTEIN"/>
    <property type="match status" value="1"/>
</dbReference>
<evidence type="ECO:0000256" key="1">
    <source>
        <dbReference type="SAM" id="SignalP"/>
    </source>
</evidence>
<feature type="signal peptide" evidence="1">
    <location>
        <begin position="1"/>
        <end position="21"/>
    </location>
</feature>
<protein>
    <submittedName>
        <fullName evidence="3">CubicO group peptidase, beta-lactamase class C family</fullName>
    </submittedName>
</protein>
<dbReference type="AlphaFoldDB" id="A0A1G7N4H1"/>
<dbReference type="Gene3D" id="3.40.710.10">
    <property type="entry name" value="DD-peptidase/beta-lactamase superfamily"/>
    <property type="match status" value="1"/>
</dbReference>
<accession>A0A1G7N4H1</accession>
<evidence type="ECO:0000313" key="4">
    <source>
        <dbReference type="Proteomes" id="UP000182427"/>
    </source>
</evidence>
<dbReference type="InterPro" id="IPR050491">
    <property type="entry name" value="AmpC-like"/>
</dbReference>
<feature type="domain" description="Beta-lactamase-related" evidence="2">
    <location>
        <begin position="33"/>
        <end position="351"/>
    </location>
</feature>
<dbReference type="EMBL" id="LT629690">
    <property type="protein sequence ID" value="SDF68904.1"/>
    <property type="molecule type" value="Genomic_DNA"/>
</dbReference>
<sequence length="486" mass="53083">MRILPAFALSVVLTAPTLLHAQKLNDADRTKIESAMTKVMDDTGTPSISLGIARGGNVIYTKAFGHAVLEEQGATTQRAVLADAAMAYPIGSISKQFTAACILLLQERGKLKLDDPVGKWFPDFTEANKVTVRNLLTHTSGYSDYAPQDYTIPAWTKPIKSETLIREWATKPLDFEPGTKWQYSNTNFQMAALIIEKVTGQKFHDFLWANVITPLKLQGVLDLDTDRAKLQVRGYERHAMGPLRPAILESPGWYTGDGGLAMPIATLMQWDESIVHRTLLKPASYDEMIKPFILKDGSDSHYGLGVFSQVRNGKHFVSHSGEVGGFVSNNVIALDDDIAFAALTNVEGPGAAPATSALVPILLPSLVNASKKTASKPEEASAPAEPTYDKTHAEQVKTILLGLQKGSLDRNLLTADANFYFNETTIGDFKSSLQPLGALQTVTQTSEKLRGGMIFRTYDAEFAGKTLDVTTYTQNDGKLEQFLVEP</sequence>
<feature type="chain" id="PRO_5009242034" evidence="1">
    <location>
        <begin position="22"/>
        <end position="486"/>
    </location>
</feature>
<dbReference type="InterPro" id="IPR012338">
    <property type="entry name" value="Beta-lactam/transpept-like"/>
</dbReference>
<dbReference type="InterPro" id="IPR001466">
    <property type="entry name" value="Beta-lactam-related"/>
</dbReference>
<evidence type="ECO:0000313" key="3">
    <source>
        <dbReference type="EMBL" id="SDF68904.1"/>
    </source>
</evidence>
<gene>
    <name evidence="3" type="ORF">SAMN05444167_3005</name>
</gene>
<dbReference type="OrthoDB" id="9803467at2"/>
<reference evidence="3 4" key="1">
    <citation type="submission" date="2016-10" db="EMBL/GenBank/DDBJ databases">
        <authorList>
            <person name="de Groot N.N."/>
        </authorList>
    </citation>
    <scope>NUCLEOTIDE SEQUENCE [LARGE SCALE GENOMIC DNA]</scope>
    <source>
        <strain evidence="3 4">GAS232</strain>
    </source>
</reference>
<dbReference type="PANTHER" id="PTHR46825">
    <property type="entry name" value="D-ALANYL-D-ALANINE-CARBOXYPEPTIDASE/ENDOPEPTIDASE AMPH"/>
    <property type="match status" value="1"/>
</dbReference>
<organism evidence="3 4">
    <name type="scientific">Terriglobus roseus</name>
    <dbReference type="NCBI Taxonomy" id="392734"/>
    <lineage>
        <taxon>Bacteria</taxon>
        <taxon>Pseudomonadati</taxon>
        <taxon>Acidobacteriota</taxon>
        <taxon>Terriglobia</taxon>
        <taxon>Terriglobales</taxon>
        <taxon>Acidobacteriaceae</taxon>
        <taxon>Terriglobus</taxon>
    </lineage>
</organism>
<keyword evidence="1" id="KW-0732">Signal</keyword>
<evidence type="ECO:0000259" key="2">
    <source>
        <dbReference type="Pfam" id="PF00144"/>
    </source>
</evidence>
<keyword evidence="4" id="KW-1185">Reference proteome</keyword>
<dbReference type="Proteomes" id="UP000182427">
    <property type="component" value="Chromosome I"/>
</dbReference>
<dbReference type="Pfam" id="PF00144">
    <property type="entry name" value="Beta-lactamase"/>
    <property type="match status" value="1"/>
</dbReference>